<protein>
    <submittedName>
        <fullName evidence="2">Uncharacterized protein</fullName>
    </submittedName>
</protein>
<organism evidence="2">
    <name type="scientific">Corethron hystrix</name>
    <dbReference type="NCBI Taxonomy" id="216773"/>
    <lineage>
        <taxon>Eukaryota</taxon>
        <taxon>Sar</taxon>
        <taxon>Stramenopiles</taxon>
        <taxon>Ochrophyta</taxon>
        <taxon>Bacillariophyta</taxon>
        <taxon>Coscinodiscophyceae</taxon>
        <taxon>Corethrophycidae</taxon>
        <taxon>Corethrales</taxon>
        <taxon>Corethraceae</taxon>
        <taxon>Corethron</taxon>
    </lineage>
</organism>
<sequence length="334" mass="36792">MATSNQCTTGATTTQELPWWENLLSSLTDNVWSECVSSTAVPAPNRSSGKNAVSNADSKVLTKKSSKLRRHKHSMDRKKGGKEDPPELSLISDSSSSSHALIDDAIIEEEEDDELVSLADTAAMQSRIYPRNLIRPAVSFMNPSKPEPTTQQIVYNKQQTIDENLTKIKKSEQLDKYLSFQAKSRRNENNKSSQSVQRSSKTEKHNTCLQATNESPSGDLKFISPRSARKNLFTTVAVDDGRLDEDGTRTPTIFKEAAAAMEAQETAPAQDVTPSTTRPSVVKYPRPVRLTASISSDDCSMNSATHDNMRGKLRLADSGEISEVSAFVPRRRGL</sequence>
<feature type="compositionally biased region" description="Polar residues" evidence="1">
    <location>
        <begin position="39"/>
        <end position="57"/>
    </location>
</feature>
<feature type="region of interest" description="Disordered" evidence="1">
    <location>
        <begin position="183"/>
        <end position="223"/>
    </location>
</feature>
<feature type="compositionally biased region" description="Polar residues" evidence="1">
    <location>
        <begin position="207"/>
        <end position="216"/>
    </location>
</feature>
<dbReference type="AlphaFoldDB" id="A0A7S1BPN7"/>
<feature type="compositionally biased region" description="Basic residues" evidence="1">
    <location>
        <begin position="61"/>
        <end position="76"/>
    </location>
</feature>
<feature type="compositionally biased region" description="Polar residues" evidence="1">
    <location>
        <begin position="190"/>
        <end position="199"/>
    </location>
</feature>
<feature type="region of interest" description="Disordered" evidence="1">
    <location>
        <begin position="39"/>
        <end position="96"/>
    </location>
</feature>
<name>A0A7S1BPN7_9STRA</name>
<evidence type="ECO:0000256" key="1">
    <source>
        <dbReference type="SAM" id="MobiDB-lite"/>
    </source>
</evidence>
<dbReference type="EMBL" id="HBFR01029450">
    <property type="protein sequence ID" value="CAD8894207.1"/>
    <property type="molecule type" value="Transcribed_RNA"/>
</dbReference>
<reference evidence="2" key="1">
    <citation type="submission" date="2021-01" db="EMBL/GenBank/DDBJ databases">
        <authorList>
            <person name="Corre E."/>
            <person name="Pelletier E."/>
            <person name="Niang G."/>
            <person name="Scheremetjew M."/>
            <person name="Finn R."/>
            <person name="Kale V."/>
            <person name="Holt S."/>
            <person name="Cochrane G."/>
            <person name="Meng A."/>
            <person name="Brown T."/>
            <person name="Cohen L."/>
        </authorList>
    </citation>
    <scope>NUCLEOTIDE SEQUENCE</scope>
    <source>
        <strain evidence="2">308</strain>
    </source>
</reference>
<gene>
    <name evidence="2" type="ORF">CHYS00102_LOCUS21420</name>
</gene>
<accession>A0A7S1BPN7</accession>
<proteinExistence type="predicted"/>
<evidence type="ECO:0000313" key="2">
    <source>
        <dbReference type="EMBL" id="CAD8894207.1"/>
    </source>
</evidence>